<proteinExistence type="predicted"/>
<dbReference type="Proteomes" id="UP001519460">
    <property type="component" value="Unassembled WGS sequence"/>
</dbReference>
<evidence type="ECO:0000313" key="1">
    <source>
        <dbReference type="EMBL" id="KAK7490290.1"/>
    </source>
</evidence>
<dbReference type="AlphaFoldDB" id="A0ABD0KSV9"/>
<accession>A0ABD0KSV9</accession>
<sequence>MRVGIFQGIPTIQEVSCSGQALASDSSVFSMSLYAERRLLAQVNVMNKECTTSGTFSSCLVHQRDSRSTELRTLVMDLGQNETREFTCELVNQKSGEKAKTDTWSLVIEGRRE</sequence>
<reference evidence="1 2" key="1">
    <citation type="journal article" date="2023" name="Sci. Data">
        <title>Genome assembly of the Korean intertidal mud-creeper Batillaria attramentaria.</title>
        <authorList>
            <person name="Patra A.K."/>
            <person name="Ho P.T."/>
            <person name="Jun S."/>
            <person name="Lee S.J."/>
            <person name="Kim Y."/>
            <person name="Won Y.J."/>
        </authorList>
    </citation>
    <scope>NUCLEOTIDE SEQUENCE [LARGE SCALE GENOMIC DNA]</scope>
    <source>
        <strain evidence="1">Wonlab-2016</strain>
    </source>
</reference>
<organism evidence="1 2">
    <name type="scientific">Batillaria attramentaria</name>
    <dbReference type="NCBI Taxonomy" id="370345"/>
    <lineage>
        <taxon>Eukaryota</taxon>
        <taxon>Metazoa</taxon>
        <taxon>Spiralia</taxon>
        <taxon>Lophotrochozoa</taxon>
        <taxon>Mollusca</taxon>
        <taxon>Gastropoda</taxon>
        <taxon>Caenogastropoda</taxon>
        <taxon>Sorbeoconcha</taxon>
        <taxon>Cerithioidea</taxon>
        <taxon>Batillariidae</taxon>
        <taxon>Batillaria</taxon>
    </lineage>
</organism>
<comment type="caution">
    <text evidence="1">The sequence shown here is derived from an EMBL/GenBank/DDBJ whole genome shotgun (WGS) entry which is preliminary data.</text>
</comment>
<evidence type="ECO:0000313" key="2">
    <source>
        <dbReference type="Proteomes" id="UP001519460"/>
    </source>
</evidence>
<dbReference type="EMBL" id="JACVVK020000128">
    <property type="protein sequence ID" value="KAK7490290.1"/>
    <property type="molecule type" value="Genomic_DNA"/>
</dbReference>
<name>A0ABD0KSV9_9CAEN</name>
<keyword evidence="2" id="KW-1185">Reference proteome</keyword>
<gene>
    <name evidence="1" type="ORF">BaRGS_00018451</name>
</gene>
<protein>
    <submittedName>
        <fullName evidence="1">Uncharacterized protein</fullName>
    </submittedName>
</protein>